<keyword evidence="2" id="KW-1185">Reference proteome</keyword>
<dbReference type="EMBL" id="JAPDRK010000002">
    <property type="protein sequence ID" value="KAJ9615522.1"/>
    <property type="molecule type" value="Genomic_DNA"/>
</dbReference>
<proteinExistence type="predicted"/>
<dbReference type="Gene3D" id="3.40.190.10">
    <property type="entry name" value="Periplasmic binding protein-like II"/>
    <property type="match status" value="1"/>
</dbReference>
<comment type="caution">
    <text evidence="1">The sequence shown here is derived from an EMBL/GenBank/DDBJ whole genome shotgun (WGS) entry which is preliminary data.</text>
</comment>
<dbReference type="SUPFAM" id="SSF53850">
    <property type="entry name" value="Periplasmic binding protein-like II"/>
    <property type="match status" value="1"/>
</dbReference>
<evidence type="ECO:0000313" key="1">
    <source>
        <dbReference type="EMBL" id="KAJ9615522.1"/>
    </source>
</evidence>
<dbReference type="AlphaFoldDB" id="A0AA38XL64"/>
<evidence type="ECO:0008006" key="3">
    <source>
        <dbReference type="Google" id="ProtNLM"/>
    </source>
</evidence>
<gene>
    <name evidence="1" type="ORF">H2200_001597</name>
</gene>
<protein>
    <recommendedName>
        <fullName evidence="3">4,5-dihydroxyphthalate decarboxylase</fullName>
    </recommendedName>
</protein>
<organism evidence="1 2">
    <name type="scientific">Cladophialophora chaetospira</name>
    <dbReference type="NCBI Taxonomy" id="386627"/>
    <lineage>
        <taxon>Eukaryota</taxon>
        <taxon>Fungi</taxon>
        <taxon>Dikarya</taxon>
        <taxon>Ascomycota</taxon>
        <taxon>Pezizomycotina</taxon>
        <taxon>Eurotiomycetes</taxon>
        <taxon>Chaetothyriomycetidae</taxon>
        <taxon>Chaetothyriales</taxon>
        <taxon>Herpotrichiellaceae</taxon>
        <taxon>Cladophialophora</taxon>
    </lineage>
</organism>
<accession>A0AA38XL64</accession>
<sequence>MYINTKSGIKEPKDLKGKRVGTPEYQNLVTAAVWQRGIMEDEFGVPITDVEFFSGAMEPSATERKSKLAHDLPAGVKVTQIQPGQNLSQMLADGKLDAIFSATKPSTFDTSPDVQHLFPNFKQVEADYYRRTRIFPIMHTVAIKRDVYNANPWIAKALTKAFAKSMEIGRQALEERAALKYMLPWLEDHLRETKHLMRESVYWKDGFHENRHVIDKFLDYHYAQGLSKRRFDAEELFAPSCLEDFVI</sequence>
<name>A0AA38XL64_9EURO</name>
<evidence type="ECO:0000313" key="2">
    <source>
        <dbReference type="Proteomes" id="UP001172673"/>
    </source>
</evidence>
<dbReference type="Proteomes" id="UP001172673">
    <property type="component" value="Unassembled WGS sequence"/>
</dbReference>
<reference evidence="1" key="1">
    <citation type="submission" date="2022-10" db="EMBL/GenBank/DDBJ databases">
        <title>Culturing micro-colonial fungi from biological soil crusts in the Mojave desert and describing Neophaeococcomyces mojavensis, and introducing the new genera and species Taxawa tesnikishii.</title>
        <authorList>
            <person name="Kurbessoian T."/>
            <person name="Stajich J.E."/>
        </authorList>
    </citation>
    <scope>NUCLEOTIDE SEQUENCE</scope>
    <source>
        <strain evidence="1">TK_41</strain>
    </source>
</reference>